<dbReference type="GeneID" id="54983014"/>
<reference evidence="2" key="1">
    <citation type="submission" date="2017-08" db="EMBL/GenBank/DDBJ databases">
        <authorList>
            <person name="Zhao F."/>
            <person name="Pan X."/>
            <person name="Tong Y."/>
        </authorList>
    </citation>
    <scope>NUCLEOTIDE SEQUENCE [LARGE SCALE GENOMIC DNA]</scope>
</reference>
<proteinExistence type="predicted"/>
<organism evidence="1 2">
    <name type="scientific">Klebsiella phage vB_KpnS_IME279</name>
    <dbReference type="NCBI Taxonomy" id="2041211"/>
    <lineage>
        <taxon>Viruses</taxon>
        <taxon>Duplodnaviria</taxon>
        <taxon>Heunggongvirae</taxon>
        <taxon>Uroviricota</taxon>
        <taxon>Caudoviricetes</taxon>
        <taxon>Sortsnevirus</taxon>
        <taxon>Sortsnevirus IME279</taxon>
    </lineage>
</organism>
<dbReference type="Proteomes" id="UP000229963">
    <property type="component" value="Segment"/>
</dbReference>
<accession>A0A291LCC1</accession>
<keyword evidence="2" id="KW-1185">Reference proteome</keyword>
<dbReference type="EMBL" id="MF614100">
    <property type="protein sequence ID" value="ATI16409.1"/>
    <property type="molecule type" value="Genomic_DNA"/>
</dbReference>
<evidence type="ECO:0000313" key="2">
    <source>
        <dbReference type="Proteomes" id="UP000229963"/>
    </source>
</evidence>
<dbReference type="KEGG" id="vg:54983014"/>
<evidence type="ECO:0000313" key="1">
    <source>
        <dbReference type="EMBL" id="ATI16409.1"/>
    </source>
</evidence>
<name>A0A291LCC1_9CAUD</name>
<dbReference type="RefSeq" id="YP_009792805.1">
    <property type="nucleotide sequence ID" value="NC_047862.1"/>
</dbReference>
<sequence length="93" mass="10343">MTTATNKNGQTMADLRAKYWGDQPGTIFARANKARVVSRLMLAQAQTLAFNAQCLTNRLRMWYAGPEAYKATQREIAELMANANDALRKAYGA</sequence>
<protein>
    <submittedName>
        <fullName evidence="1">Uncharacterized protein</fullName>
    </submittedName>
</protein>